<organism evidence="2 3">
    <name type="scientific">Staphylococcus aureus</name>
    <dbReference type="NCBI Taxonomy" id="1280"/>
    <lineage>
        <taxon>Bacteria</taxon>
        <taxon>Bacillati</taxon>
        <taxon>Bacillota</taxon>
        <taxon>Bacilli</taxon>
        <taxon>Bacillales</taxon>
        <taxon>Staphylococcaceae</taxon>
        <taxon>Staphylococcus</taxon>
    </lineage>
</organism>
<dbReference type="InterPro" id="IPR006982">
    <property type="entry name" value="Glu_synth_centr_N"/>
</dbReference>
<dbReference type="Proteomes" id="UP001200271">
    <property type="component" value="Unassembled WGS sequence"/>
</dbReference>
<reference evidence="2" key="1">
    <citation type="journal article" date="2021" name="Front Med (Lausanne)">
        <title>The Prevalence and Determinants of Fusidic Acid Resistance Among Methicillin-Resistant Staphylococcus aureus Clinical Isolates in China.</title>
        <authorList>
            <person name="Zhao H."/>
            <person name="Wang X."/>
            <person name="Wang B."/>
            <person name="Xu Y."/>
            <person name="Rao L."/>
            <person name="Wan B."/>
            <person name="Guo Y."/>
            <person name="Wu X."/>
            <person name="Yu J."/>
            <person name="Chen L."/>
            <person name="Li M."/>
            <person name="Yu F."/>
        </authorList>
    </citation>
    <scope>NUCLEOTIDE SEQUENCE</scope>
    <source>
        <strain evidence="2">NC-4</strain>
    </source>
</reference>
<evidence type="ECO:0000313" key="3">
    <source>
        <dbReference type="Proteomes" id="UP001200271"/>
    </source>
</evidence>
<dbReference type="GO" id="GO:0015930">
    <property type="term" value="F:glutamate synthase activity"/>
    <property type="evidence" value="ECO:0007669"/>
    <property type="project" value="InterPro"/>
</dbReference>
<dbReference type="InterPro" id="IPR013785">
    <property type="entry name" value="Aldolase_TIM"/>
</dbReference>
<reference evidence="2" key="2">
    <citation type="submission" date="2023-08" db="EMBL/GenBank/DDBJ databases">
        <authorList>
            <person name="Zhao H."/>
            <person name="Wang X."/>
        </authorList>
    </citation>
    <scope>NUCLEOTIDE SEQUENCE</scope>
    <source>
        <strain evidence="2">NC-4</strain>
    </source>
</reference>
<evidence type="ECO:0000313" key="2">
    <source>
        <dbReference type="EMBL" id="MCE3364028.1"/>
    </source>
</evidence>
<gene>
    <name evidence="2" type="ORF">LB359_17480</name>
</gene>
<dbReference type="Pfam" id="PF04898">
    <property type="entry name" value="Glu_syn_central"/>
    <property type="match status" value="1"/>
</dbReference>
<dbReference type="EMBL" id="JAIUEN010000473">
    <property type="protein sequence ID" value="MCE3364028.1"/>
    <property type="molecule type" value="Genomic_DNA"/>
</dbReference>
<dbReference type="SUPFAM" id="SSF51395">
    <property type="entry name" value="FMN-linked oxidoreductases"/>
    <property type="match status" value="1"/>
</dbReference>
<feature type="domain" description="Glutamate synthase central-N" evidence="1">
    <location>
        <begin position="37"/>
        <end position="188"/>
    </location>
</feature>
<proteinExistence type="predicted"/>
<feature type="non-terminal residue" evidence="2">
    <location>
        <position position="1"/>
    </location>
</feature>
<dbReference type="AlphaFoldDB" id="A0AAW4YCT0"/>
<name>A0AAW4YCT0_STAAU</name>
<protein>
    <submittedName>
        <fullName evidence="2">Glutamate synthase subunit alpha</fullName>
    </submittedName>
</protein>
<evidence type="ECO:0000259" key="1">
    <source>
        <dbReference type="Pfam" id="PF04898"/>
    </source>
</evidence>
<sequence>AGELPYKTWVDNHKVDFDFENIQYQDSQWKDETLFKLQRQFAYTKEEIHKYIQELVEGKKDPIGAMGYDAPIAVLNERPESLFNYFKQLFAQVTNPPIDAYREKIVTSELSYLGGEGNLLAPDETVLDRIQLKRPVLNESHLAAIDQEHFKLTYLSTVYEEDLEDALEALGREAVDAVKQGAHILLLD</sequence>
<dbReference type="Gene3D" id="3.20.20.70">
    <property type="entry name" value="Aldolase class I"/>
    <property type="match status" value="1"/>
</dbReference>
<comment type="caution">
    <text evidence="2">The sequence shown here is derived from an EMBL/GenBank/DDBJ whole genome shotgun (WGS) entry which is preliminary data.</text>
</comment>
<feature type="non-terminal residue" evidence="2">
    <location>
        <position position="188"/>
    </location>
</feature>
<accession>A0AAW4YCT0</accession>